<reference evidence="1 2" key="1">
    <citation type="journal article" date="2018" name="Arch. Microbiol.">
        <title>New insights into the metabolic potential of the phototrophic purple bacterium Rhodopila globiformis DSM 161(T) from its draft genome sequence and evidence for a vanadium-dependent nitrogenase.</title>
        <authorList>
            <person name="Imhoff J.F."/>
            <person name="Rahn T."/>
            <person name="Kunzel S."/>
            <person name="Neulinger S.C."/>
        </authorList>
    </citation>
    <scope>NUCLEOTIDE SEQUENCE [LARGE SCALE GENOMIC DNA]</scope>
    <source>
        <strain evidence="1 2">DSM 16996</strain>
    </source>
</reference>
<dbReference type="EMBL" id="NHSJ01000112">
    <property type="protein sequence ID" value="PPQ28248.1"/>
    <property type="molecule type" value="Genomic_DNA"/>
</dbReference>
<proteinExistence type="predicted"/>
<evidence type="ECO:0000313" key="1">
    <source>
        <dbReference type="EMBL" id="PPQ28248.1"/>
    </source>
</evidence>
<keyword evidence="2" id="KW-1185">Reference proteome</keyword>
<comment type="caution">
    <text evidence="1">The sequence shown here is derived from an EMBL/GenBank/DDBJ whole genome shotgun (WGS) entry which is preliminary data.</text>
</comment>
<gene>
    <name evidence="1" type="ORF">CCR94_18315</name>
</gene>
<dbReference type="AlphaFoldDB" id="A0A2S6N0Y0"/>
<name>A0A2S6N0Y0_9HYPH</name>
<organism evidence="1 2">
    <name type="scientific">Rhodoblastus sphagnicola</name>
    <dbReference type="NCBI Taxonomy" id="333368"/>
    <lineage>
        <taxon>Bacteria</taxon>
        <taxon>Pseudomonadati</taxon>
        <taxon>Pseudomonadota</taxon>
        <taxon>Alphaproteobacteria</taxon>
        <taxon>Hyphomicrobiales</taxon>
        <taxon>Rhodoblastaceae</taxon>
        <taxon>Rhodoblastus</taxon>
    </lineage>
</organism>
<evidence type="ECO:0000313" key="2">
    <source>
        <dbReference type="Proteomes" id="UP000239089"/>
    </source>
</evidence>
<accession>A0A2S6N0Y0</accession>
<dbReference type="Proteomes" id="UP000239089">
    <property type="component" value="Unassembled WGS sequence"/>
</dbReference>
<sequence>MKAPKSRSTSLATFAEVNTMLTKTARTAIVALGLAIIAPGSHAQALSDEIILDYLKSMYTSIEVIDYKRIYEGGLNALKDVVVISYSLDYPRGGSSEPPKTSEIEVLTMEDGRIKNIPMLPMPPGQIDSVSVRDSMIHIDAKTFGENDKPCCPSEPRSFIFKEFDGILTTDN</sequence>
<protein>
    <submittedName>
        <fullName evidence="1">Uncharacterized protein</fullName>
    </submittedName>
</protein>